<organism evidence="1 2">
    <name type="scientific">Dysgonomonas macrotermitis</name>
    <dbReference type="NCBI Taxonomy" id="1346286"/>
    <lineage>
        <taxon>Bacteria</taxon>
        <taxon>Pseudomonadati</taxon>
        <taxon>Bacteroidota</taxon>
        <taxon>Bacteroidia</taxon>
        <taxon>Bacteroidales</taxon>
        <taxon>Dysgonomonadaceae</taxon>
        <taxon>Dysgonomonas</taxon>
    </lineage>
</organism>
<dbReference type="EMBL" id="FQUC01000001">
    <property type="protein sequence ID" value="SHE56419.1"/>
    <property type="molecule type" value="Genomic_DNA"/>
</dbReference>
<sequence>MKTPETIFYNLNSWVWVAVNCSDDFLTDIRDFKINWN</sequence>
<evidence type="ECO:0000313" key="2">
    <source>
        <dbReference type="Proteomes" id="UP000184480"/>
    </source>
</evidence>
<gene>
    <name evidence="1" type="ORF">SAMN05444362_101611</name>
</gene>
<evidence type="ECO:0000313" key="1">
    <source>
        <dbReference type="EMBL" id="SHE56419.1"/>
    </source>
</evidence>
<proteinExistence type="predicted"/>
<name>A0A1M4UIA0_9BACT</name>
<dbReference type="Proteomes" id="UP000184480">
    <property type="component" value="Unassembled WGS sequence"/>
</dbReference>
<accession>A0A1M4UIA0</accession>
<protein>
    <submittedName>
        <fullName evidence="1">Uncharacterized protein</fullName>
    </submittedName>
</protein>
<reference evidence="2" key="1">
    <citation type="submission" date="2016-11" db="EMBL/GenBank/DDBJ databases">
        <authorList>
            <person name="Varghese N."/>
            <person name="Submissions S."/>
        </authorList>
    </citation>
    <scope>NUCLEOTIDE SEQUENCE [LARGE SCALE GENOMIC DNA]</scope>
    <source>
        <strain evidence="2">DSM 27370</strain>
    </source>
</reference>
<dbReference type="AlphaFoldDB" id="A0A1M4UIA0"/>
<keyword evidence="2" id="KW-1185">Reference proteome</keyword>